<sequence>MTNNLEHMTIECQLSTEYYNLQLIWKDRHSNEHRPLKTQTKNRRKRHFPFIYDDDASICLAVHSAKLYIKIT</sequence>
<proteinExistence type="evidence at transcript level"/>
<name>I3T2F1_MEDTR</name>
<organism evidence="1">
    <name type="scientific">Medicago truncatula</name>
    <name type="common">Barrel medic</name>
    <name type="synonym">Medicago tribuloides</name>
    <dbReference type="NCBI Taxonomy" id="3880"/>
    <lineage>
        <taxon>Eukaryota</taxon>
        <taxon>Viridiplantae</taxon>
        <taxon>Streptophyta</taxon>
        <taxon>Embryophyta</taxon>
        <taxon>Tracheophyta</taxon>
        <taxon>Spermatophyta</taxon>
        <taxon>Magnoliopsida</taxon>
        <taxon>eudicotyledons</taxon>
        <taxon>Gunneridae</taxon>
        <taxon>Pentapetalae</taxon>
        <taxon>rosids</taxon>
        <taxon>fabids</taxon>
        <taxon>Fabales</taxon>
        <taxon>Fabaceae</taxon>
        <taxon>Papilionoideae</taxon>
        <taxon>50 kb inversion clade</taxon>
        <taxon>NPAAA clade</taxon>
        <taxon>Hologalegina</taxon>
        <taxon>IRL clade</taxon>
        <taxon>Trifolieae</taxon>
        <taxon>Medicago</taxon>
    </lineage>
</organism>
<dbReference type="EMBL" id="BT146899">
    <property type="protein sequence ID" value="AFK46693.1"/>
    <property type="molecule type" value="mRNA"/>
</dbReference>
<reference evidence="1" key="1">
    <citation type="submission" date="2012-05" db="EMBL/GenBank/DDBJ databases">
        <authorList>
            <person name="Krishnakumar V."/>
            <person name="Cheung F."/>
            <person name="Xiao Y."/>
            <person name="Chan A."/>
            <person name="Moskal W.A."/>
            <person name="Town C.D."/>
        </authorList>
    </citation>
    <scope>NUCLEOTIDE SEQUENCE</scope>
</reference>
<evidence type="ECO:0000313" key="1">
    <source>
        <dbReference type="EMBL" id="AFK46693.1"/>
    </source>
</evidence>
<dbReference type="AlphaFoldDB" id="I3T2F1"/>
<protein>
    <submittedName>
        <fullName evidence="1">Uncharacterized protein</fullName>
    </submittedName>
</protein>
<accession>I3T2F1</accession>